<dbReference type="PANTHER" id="PTHR43674:SF13">
    <property type="entry name" value="CN HYDROLASE DOMAIN-CONTAINING PROTEIN"/>
    <property type="match status" value="1"/>
</dbReference>
<keyword evidence="2" id="KW-1185">Reference proteome</keyword>
<evidence type="ECO:0008006" key="3">
    <source>
        <dbReference type="Google" id="ProtNLM"/>
    </source>
</evidence>
<name>A0A1I1BBV6_9BACT</name>
<dbReference type="RefSeq" id="WP_092898761.1">
    <property type="nucleotide sequence ID" value="NZ_FOKK01000011.1"/>
</dbReference>
<proteinExistence type="predicted"/>
<dbReference type="AlphaFoldDB" id="A0A1I1BBV6"/>
<protein>
    <recommendedName>
        <fullName evidence="3">Carbon-nitrogen hydrolase</fullName>
    </recommendedName>
</protein>
<dbReference type="STRING" id="237018.SAMN04489723_11176"/>
<dbReference type="SUPFAM" id="SSF56317">
    <property type="entry name" value="Carbon-nitrogen hydrolase"/>
    <property type="match status" value="1"/>
</dbReference>
<dbReference type="PANTHER" id="PTHR43674">
    <property type="entry name" value="NITRILASE C965.09-RELATED"/>
    <property type="match status" value="1"/>
</dbReference>
<dbReference type="InterPro" id="IPR036526">
    <property type="entry name" value="C-N_Hydrolase_sf"/>
</dbReference>
<accession>A0A1I1BBV6</accession>
<evidence type="ECO:0000313" key="1">
    <source>
        <dbReference type="EMBL" id="SFB46020.1"/>
    </source>
</evidence>
<dbReference type="EMBL" id="FOKK01000011">
    <property type="protein sequence ID" value="SFB46020.1"/>
    <property type="molecule type" value="Genomic_DNA"/>
</dbReference>
<reference evidence="1 2" key="1">
    <citation type="submission" date="2016-10" db="EMBL/GenBank/DDBJ databases">
        <authorList>
            <person name="de Groot N.N."/>
        </authorList>
    </citation>
    <scope>NUCLEOTIDE SEQUENCE [LARGE SCALE GENOMIC DNA]</scope>
    <source>
        <strain evidence="1 2">DSM 23399</strain>
    </source>
</reference>
<organism evidence="1 2">
    <name type="scientific">Algoriphagus aquimarinus</name>
    <dbReference type="NCBI Taxonomy" id="237018"/>
    <lineage>
        <taxon>Bacteria</taxon>
        <taxon>Pseudomonadati</taxon>
        <taxon>Bacteroidota</taxon>
        <taxon>Cytophagia</taxon>
        <taxon>Cytophagales</taxon>
        <taxon>Cyclobacteriaceae</taxon>
        <taxon>Algoriphagus</taxon>
    </lineage>
</organism>
<dbReference type="CDD" id="cd07197">
    <property type="entry name" value="nitrilase"/>
    <property type="match status" value="1"/>
</dbReference>
<dbReference type="GO" id="GO:0016811">
    <property type="term" value="F:hydrolase activity, acting on carbon-nitrogen (but not peptide) bonds, in linear amides"/>
    <property type="evidence" value="ECO:0007669"/>
    <property type="project" value="TreeGrafter"/>
</dbReference>
<evidence type="ECO:0000313" key="2">
    <source>
        <dbReference type="Proteomes" id="UP000198790"/>
    </source>
</evidence>
<gene>
    <name evidence="1" type="ORF">SAMN04489723_11176</name>
</gene>
<dbReference type="Gene3D" id="3.60.110.10">
    <property type="entry name" value="Carbon-nitrogen hydrolase"/>
    <property type="match status" value="1"/>
</dbReference>
<dbReference type="OrthoDB" id="9811121at2"/>
<dbReference type="InterPro" id="IPR050345">
    <property type="entry name" value="Aliph_Amidase/BUP"/>
</dbReference>
<sequence>MIRKLITLFLLTIFIWLIWSSSGRNTPLPEPINHISLVEEVNSSDSLSRNIIGIQPLMDVSDYFIETTFKDKIRQYLVAATRKSFIQKNSIIVYPESIGTWLFLLGEKHNIIQKNTFLEARNTLVYSNSFDYMLGYIKTSDEEDKQLSAIFRMKAKSMLSAYYDTFSALSKETNTYIVAGSIVLPDPKVVDGEIYVELGGPLYNASFIFGPDGLVIGNPILKAFLNTSEARYTSAGNPQDLQVFDLPFGKTAVMLGTDNMYSESYQNLIKSEAEILLSPAFCYSDKKMSEKISSLDSLGTLTHANNASNSAKPERYEVNKLQSLIENTSVQVAVGVSMFGELWDLNNPNPPIVIFKGESLPLTPSDQGAVFSFNF</sequence>
<dbReference type="Proteomes" id="UP000198790">
    <property type="component" value="Unassembled WGS sequence"/>
</dbReference>